<dbReference type="AlphaFoldDB" id="A0A1E5SJF7"/>
<proteinExistence type="inferred from homology"/>
<dbReference type="InterPro" id="IPR042175">
    <property type="entry name" value="Cell/Rod_MreC_2"/>
</dbReference>
<evidence type="ECO:0000256" key="2">
    <source>
        <dbReference type="ARBA" id="ARBA00013855"/>
    </source>
</evidence>
<dbReference type="RefSeq" id="WP_069831925.1">
    <property type="nucleotide sequence ID" value="NZ_MDJD01000054.1"/>
</dbReference>
<dbReference type="GO" id="GO:0005886">
    <property type="term" value="C:plasma membrane"/>
    <property type="evidence" value="ECO:0007669"/>
    <property type="project" value="TreeGrafter"/>
</dbReference>
<dbReference type="EMBL" id="MDJD01000054">
    <property type="protein sequence ID" value="OEJ99243.1"/>
    <property type="molecule type" value="Genomic_DNA"/>
</dbReference>
<dbReference type="GO" id="GO:0008360">
    <property type="term" value="P:regulation of cell shape"/>
    <property type="evidence" value="ECO:0007669"/>
    <property type="project" value="UniProtKB-KW"/>
</dbReference>
<comment type="caution">
    <text evidence="6">The sequence shown here is derived from an EMBL/GenBank/DDBJ whole genome shotgun (WGS) entry which is preliminary data.</text>
</comment>
<name>A0A1E5SJF7_9FLAO</name>
<evidence type="ECO:0000256" key="1">
    <source>
        <dbReference type="ARBA" id="ARBA00009369"/>
    </source>
</evidence>
<dbReference type="PANTHER" id="PTHR34138">
    <property type="entry name" value="CELL SHAPE-DETERMINING PROTEIN MREC"/>
    <property type="match status" value="1"/>
</dbReference>
<accession>A0A1E5SJF7</accession>
<evidence type="ECO:0000259" key="5">
    <source>
        <dbReference type="Pfam" id="PF04085"/>
    </source>
</evidence>
<dbReference type="Proteomes" id="UP000095713">
    <property type="component" value="Unassembled WGS sequence"/>
</dbReference>
<evidence type="ECO:0000256" key="4">
    <source>
        <dbReference type="ARBA" id="ARBA00032089"/>
    </source>
</evidence>
<reference evidence="6 7" key="1">
    <citation type="submission" date="2016-05" db="EMBL/GenBank/DDBJ databases">
        <title>Draft Genome Sequence of Algibacter sp. Strain SK-16 Isolated from the Surface Water of Aburatsubo Inlet.</title>
        <authorList>
            <person name="Wong S.-K."/>
            <person name="Yoshizawa S."/>
            <person name="Nakajima Y."/>
            <person name="Ogura Y."/>
            <person name="Tetsuya H."/>
            <person name="Hamasaki K."/>
        </authorList>
    </citation>
    <scope>NUCLEOTIDE SEQUENCE [LARGE SCALE GENOMIC DNA]</scope>
    <source>
        <strain evidence="6 7">SK-16</strain>
    </source>
</reference>
<dbReference type="Gene3D" id="2.40.10.340">
    <property type="entry name" value="Rod shape-determining protein MreC, domain 1"/>
    <property type="match status" value="1"/>
</dbReference>
<dbReference type="InterPro" id="IPR055342">
    <property type="entry name" value="MreC_beta-barrel_core"/>
</dbReference>
<keyword evidence="3" id="KW-0133">Cell shape</keyword>
<sequence length="271" mass="30671">MQQIVNFIIKNKNFLLFFFLFSISILFTIQSHSYHKSKFINSANFLTGGIYNSVNNISVYLNLKSQNQLLVEENNRLRSLVLNSGIEIDSTYIDSTSFNNIYNVYNANIIKNNYSLTDNILTINKGNNDSIKQDFGVISSKGIIGIIDRTSNNYATVISILNTTSKISAQLKKTNHFGTLIWNAKSPEFVQLIDIPKIAPVKTGDTIITSGRSSIFPKGIPVGVISNFQLDTSENYYEINIQLFNDMTNLEHTYIIKNKNAKEINKLQKEN</sequence>
<comment type="similarity">
    <text evidence="1">Belongs to the MreC family.</text>
</comment>
<dbReference type="InterPro" id="IPR042177">
    <property type="entry name" value="Cell/Rod_1"/>
</dbReference>
<dbReference type="InterPro" id="IPR007221">
    <property type="entry name" value="MreC"/>
</dbReference>
<dbReference type="Gene3D" id="2.40.10.350">
    <property type="entry name" value="Rod shape-determining protein MreC, domain 2"/>
    <property type="match status" value="1"/>
</dbReference>
<keyword evidence="7" id="KW-1185">Reference proteome</keyword>
<gene>
    <name evidence="6" type="ORF">A8C32_08730</name>
</gene>
<dbReference type="Pfam" id="PF04085">
    <property type="entry name" value="MreC"/>
    <property type="match status" value="1"/>
</dbReference>
<dbReference type="OrthoDB" id="9811827at2"/>
<dbReference type="STRING" id="1849968.A8C32_08730"/>
<dbReference type="PANTHER" id="PTHR34138:SF1">
    <property type="entry name" value="CELL SHAPE-DETERMINING PROTEIN MREC"/>
    <property type="match status" value="1"/>
</dbReference>
<evidence type="ECO:0000313" key="7">
    <source>
        <dbReference type="Proteomes" id="UP000095713"/>
    </source>
</evidence>
<organism evidence="6 7">
    <name type="scientific">Flavivirga aquatica</name>
    <dbReference type="NCBI Taxonomy" id="1849968"/>
    <lineage>
        <taxon>Bacteria</taxon>
        <taxon>Pseudomonadati</taxon>
        <taxon>Bacteroidota</taxon>
        <taxon>Flavobacteriia</taxon>
        <taxon>Flavobacteriales</taxon>
        <taxon>Flavobacteriaceae</taxon>
        <taxon>Flavivirga</taxon>
    </lineage>
</organism>
<evidence type="ECO:0000256" key="3">
    <source>
        <dbReference type="ARBA" id="ARBA00022960"/>
    </source>
</evidence>
<feature type="domain" description="Rod shape-determining protein MreC beta-barrel core" evidence="5">
    <location>
        <begin position="109"/>
        <end position="257"/>
    </location>
</feature>
<dbReference type="NCBIfam" id="NF010532">
    <property type="entry name" value="PRK13922.9-3"/>
    <property type="match status" value="1"/>
</dbReference>
<protein>
    <recommendedName>
        <fullName evidence="2">Cell shape-determining protein MreC</fullName>
    </recommendedName>
    <alternativeName>
        <fullName evidence="4">Cell shape protein MreC</fullName>
    </alternativeName>
</protein>
<evidence type="ECO:0000313" key="6">
    <source>
        <dbReference type="EMBL" id="OEJ99243.1"/>
    </source>
</evidence>